<keyword evidence="3" id="KW-0408">Iron</keyword>
<evidence type="ECO:0000313" key="6">
    <source>
        <dbReference type="EnsemblMetazoa" id="OVOC11727.1"/>
    </source>
</evidence>
<reference evidence="7" key="1">
    <citation type="submission" date="2013-10" db="EMBL/GenBank/DDBJ databases">
        <title>Genome sequencing of Onchocerca volvulus.</title>
        <authorList>
            <person name="Cotton J."/>
            <person name="Tsai J."/>
            <person name="Stanley E."/>
            <person name="Tracey A."/>
            <person name="Holroyd N."/>
            <person name="Lustigman S."/>
            <person name="Berriman M."/>
        </authorList>
    </citation>
    <scope>NUCLEOTIDE SEQUENCE</scope>
</reference>
<dbReference type="InterPro" id="IPR050532">
    <property type="entry name" value="Globin-like_OT"/>
</dbReference>
<feature type="region of interest" description="Disordered" evidence="4">
    <location>
        <begin position="29"/>
        <end position="50"/>
    </location>
</feature>
<evidence type="ECO:0000256" key="4">
    <source>
        <dbReference type="SAM" id="MobiDB-lite"/>
    </source>
</evidence>
<dbReference type="PROSITE" id="PS01033">
    <property type="entry name" value="GLOBIN"/>
    <property type="match status" value="1"/>
</dbReference>
<sequence>MKRFWKWIVGQKNTIQKWQSTVLHLDRNQKRDKRHLKPIGGSDDEMERNEKRNSKILQEDNDNYNMSISLQDLNVSYENEPIDFEEFFEESFHAIESALPKMPTASSSSTPKKMSTSKELSLSLSLDSQSGSFRRDNRPKRPAIEIVPINDDSLDYDDMYVEYDEITSSSYSGNPKQTLPTPQMSTSCLSEPCNFLVAISDESTNIPSSSSFSSYQQDTKSDNVAEADINQQTTKHQTFLTPSASTSFRETEKEKSGKRKKKLSLSLQQSHHSDVQVERQLTKSSSNETLIPLTSAQIYLIRNNWRQVYVTKGPTLIGSTILHGMCFKSRKIKDRFFKCPFPHRFPNRDSFNKAHAKAIGEMFDKIVDNSENLGSISSYLFAIGAMHTCLARRQLSREMWNLMAETFIDCTLDWGDKKGRTEASRIAWAFIIAHVIKKIKEGDLNERRRLAHYRQSSLLAPPRLSSTNVSLPSSSTSKLWKSVEECDRNI</sequence>
<dbReference type="InterPro" id="IPR009050">
    <property type="entry name" value="Globin-like_sf"/>
</dbReference>
<feature type="region of interest" description="Disordered" evidence="4">
    <location>
        <begin position="232"/>
        <end position="275"/>
    </location>
</feature>
<dbReference type="InterPro" id="IPR000971">
    <property type="entry name" value="Globin"/>
</dbReference>
<dbReference type="SUPFAM" id="SSF46458">
    <property type="entry name" value="Globin-like"/>
    <property type="match status" value="1"/>
</dbReference>
<dbReference type="EnsemblMetazoa" id="OVOC11727.1">
    <property type="protein sequence ID" value="OVOC11727.1"/>
    <property type="gene ID" value="WBGene00248536"/>
</dbReference>
<dbReference type="InterPro" id="IPR044399">
    <property type="entry name" value="Mb-like_M"/>
</dbReference>
<evidence type="ECO:0000256" key="1">
    <source>
        <dbReference type="ARBA" id="ARBA00022617"/>
    </source>
</evidence>
<dbReference type="Gene3D" id="1.10.490.10">
    <property type="entry name" value="Globins"/>
    <property type="match status" value="1"/>
</dbReference>
<dbReference type="EMBL" id="CMVM020000007">
    <property type="status" value="NOT_ANNOTATED_CDS"/>
    <property type="molecule type" value="Genomic_DNA"/>
</dbReference>
<dbReference type="GO" id="GO:0019825">
    <property type="term" value="F:oxygen binding"/>
    <property type="evidence" value="ECO:0007669"/>
    <property type="project" value="InterPro"/>
</dbReference>
<proteinExistence type="predicted"/>
<organism evidence="6 7">
    <name type="scientific">Onchocerca volvulus</name>
    <dbReference type="NCBI Taxonomy" id="6282"/>
    <lineage>
        <taxon>Eukaryota</taxon>
        <taxon>Metazoa</taxon>
        <taxon>Ecdysozoa</taxon>
        <taxon>Nematoda</taxon>
        <taxon>Chromadorea</taxon>
        <taxon>Rhabditida</taxon>
        <taxon>Spirurina</taxon>
        <taxon>Spiruromorpha</taxon>
        <taxon>Filarioidea</taxon>
        <taxon>Onchocercidae</taxon>
        <taxon>Onchocerca</taxon>
    </lineage>
</organism>
<name>A0A8R1XNA9_ONCVO</name>
<feature type="compositionally biased region" description="Low complexity" evidence="4">
    <location>
        <begin position="101"/>
        <end position="132"/>
    </location>
</feature>
<dbReference type="CDD" id="cd01040">
    <property type="entry name" value="Mb-like"/>
    <property type="match status" value="1"/>
</dbReference>
<evidence type="ECO:0000256" key="3">
    <source>
        <dbReference type="ARBA" id="ARBA00023004"/>
    </source>
</evidence>
<dbReference type="OMA" id="HAVERRH"/>
<dbReference type="AlphaFoldDB" id="A0A8R1XNA9"/>
<evidence type="ECO:0000256" key="2">
    <source>
        <dbReference type="ARBA" id="ARBA00022723"/>
    </source>
</evidence>
<dbReference type="PANTHER" id="PTHR46458:SF7">
    <property type="entry name" value="GLOBIN DOMAIN-CONTAINING PROTEIN"/>
    <property type="match status" value="1"/>
</dbReference>
<feature type="domain" description="Globin" evidence="5">
    <location>
        <begin position="292"/>
        <end position="444"/>
    </location>
</feature>
<evidence type="ECO:0000313" key="7">
    <source>
        <dbReference type="Proteomes" id="UP000024404"/>
    </source>
</evidence>
<keyword evidence="2" id="KW-0479">Metal-binding</keyword>
<keyword evidence="1" id="KW-0349">Heme</keyword>
<evidence type="ECO:0000259" key="5">
    <source>
        <dbReference type="PROSITE" id="PS01033"/>
    </source>
</evidence>
<keyword evidence="7" id="KW-1185">Reference proteome</keyword>
<dbReference type="Proteomes" id="UP000024404">
    <property type="component" value="Unassembled WGS sequence"/>
</dbReference>
<reference evidence="6" key="2">
    <citation type="submission" date="2022-06" db="UniProtKB">
        <authorList>
            <consortium name="EnsemblMetazoa"/>
        </authorList>
    </citation>
    <scope>IDENTIFICATION</scope>
</reference>
<dbReference type="GO" id="GO:0020037">
    <property type="term" value="F:heme binding"/>
    <property type="evidence" value="ECO:0007669"/>
    <property type="project" value="InterPro"/>
</dbReference>
<feature type="compositionally biased region" description="Polar residues" evidence="4">
    <location>
        <begin position="232"/>
        <end position="248"/>
    </location>
</feature>
<dbReference type="PANTHER" id="PTHR46458">
    <property type="entry name" value="BLR2807 PROTEIN"/>
    <property type="match status" value="1"/>
</dbReference>
<dbReference type="GO" id="GO:0046872">
    <property type="term" value="F:metal ion binding"/>
    <property type="evidence" value="ECO:0007669"/>
    <property type="project" value="UniProtKB-KW"/>
</dbReference>
<accession>A0A8R1XNA9</accession>
<feature type="region of interest" description="Disordered" evidence="4">
    <location>
        <begin position="101"/>
        <end position="139"/>
    </location>
</feature>
<protein>
    <recommendedName>
        <fullName evidence="5">Globin domain-containing protein</fullName>
    </recommendedName>
</protein>
<dbReference type="InterPro" id="IPR012292">
    <property type="entry name" value="Globin/Proto"/>
</dbReference>